<reference evidence="1" key="1">
    <citation type="submission" date="2016-10" db="EMBL/GenBank/DDBJ databases">
        <authorList>
            <person name="de Groot N.N."/>
        </authorList>
    </citation>
    <scope>NUCLEOTIDE SEQUENCE</scope>
</reference>
<proteinExistence type="predicted"/>
<organism evidence="1">
    <name type="scientific">hydrothermal vent metagenome</name>
    <dbReference type="NCBI Taxonomy" id="652676"/>
    <lineage>
        <taxon>unclassified sequences</taxon>
        <taxon>metagenomes</taxon>
        <taxon>ecological metagenomes</taxon>
    </lineage>
</organism>
<name>A0A1W1BUA5_9ZZZZ</name>
<dbReference type="EMBL" id="FPHM01000040">
    <property type="protein sequence ID" value="SFV57057.1"/>
    <property type="molecule type" value="Genomic_DNA"/>
</dbReference>
<gene>
    <name evidence="1" type="ORF">MNB_SV-13-1495</name>
</gene>
<protein>
    <submittedName>
        <fullName evidence="1">Uncharacterized protein</fullName>
    </submittedName>
</protein>
<sequence length="186" mass="20346">MKTILTLSIILLAGMQNLSAETKNTEACKTFISEGKAYKSTLKAGQEDATLAFYKENIISHCANLVAKVQYETNFVPKLMVKETASSIKGCKTSIKIAKKYEGNDKVIEAYKENIVDNCGTLVAKTKPAFCLFDEVDTSSIEKLKILCQSAIKEAHSIKSIVIDTKAMAIQKANIVDKCGKLQAIL</sequence>
<accession>A0A1W1BUA5</accession>
<evidence type="ECO:0000313" key="1">
    <source>
        <dbReference type="EMBL" id="SFV57057.1"/>
    </source>
</evidence>
<dbReference type="AlphaFoldDB" id="A0A1W1BUA5"/>